<dbReference type="AlphaFoldDB" id="A0AAD8MSX5"/>
<dbReference type="EMBL" id="JAUIZM010000005">
    <property type="protein sequence ID" value="KAK1382743.1"/>
    <property type="molecule type" value="Genomic_DNA"/>
</dbReference>
<reference evidence="2" key="2">
    <citation type="submission" date="2023-05" db="EMBL/GenBank/DDBJ databases">
        <authorList>
            <person name="Schelkunov M.I."/>
        </authorList>
    </citation>
    <scope>NUCLEOTIDE SEQUENCE</scope>
    <source>
        <strain evidence="2">Hsosn_3</strain>
        <tissue evidence="2">Leaf</tissue>
    </source>
</reference>
<dbReference type="Pfam" id="PF23628">
    <property type="entry name" value="ARM_LIN_C"/>
    <property type="match status" value="1"/>
</dbReference>
<comment type="caution">
    <text evidence="2">The sequence shown here is derived from an EMBL/GenBank/DDBJ whole genome shotgun (WGS) entry which is preliminary data.</text>
</comment>
<keyword evidence="3" id="KW-1185">Reference proteome</keyword>
<feature type="domain" description="Putative E3 ubiquitin-protein ligase LIN ARM-like" evidence="1">
    <location>
        <begin position="21"/>
        <end position="167"/>
    </location>
</feature>
<dbReference type="Proteomes" id="UP001237642">
    <property type="component" value="Unassembled WGS sequence"/>
</dbReference>
<dbReference type="InterPro" id="IPR055566">
    <property type="entry name" value="ARM_LIN"/>
</dbReference>
<accession>A0AAD8MSX5</accession>
<evidence type="ECO:0000313" key="2">
    <source>
        <dbReference type="EMBL" id="KAK1382743.1"/>
    </source>
</evidence>
<sequence length="230" mass="25812">MQTLFDVQCSPQEAAYYLLDQLLIGFDEDKNWKNARQVVALGGLSLLAKRMEIGDASEKCNAGAMICCCIRVDGSCRHYLALNLNKESVISLVLEKNIDYNNHAFALLTELLCLQRTSVTKFLNELMNGWSSLNTMQILLIYLQKAQPEQRPMIATIIFQLDLLDDEDSATEIWQRKTAVAFLTGRNKKFVAALSESTARSIPCLAQASLVTIAWMSSFLHSIVDLPWSL</sequence>
<dbReference type="PANTHER" id="PTHR35549:SF3">
    <property type="entry name" value="E3 UBIQUITIN-PROTEIN LIGASE LIN"/>
    <property type="match status" value="1"/>
</dbReference>
<organism evidence="2 3">
    <name type="scientific">Heracleum sosnowskyi</name>
    <dbReference type="NCBI Taxonomy" id="360622"/>
    <lineage>
        <taxon>Eukaryota</taxon>
        <taxon>Viridiplantae</taxon>
        <taxon>Streptophyta</taxon>
        <taxon>Embryophyta</taxon>
        <taxon>Tracheophyta</taxon>
        <taxon>Spermatophyta</taxon>
        <taxon>Magnoliopsida</taxon>
        <taxon>eudicotyledons</taxon>
        <taxon>Gunneridae</taxon>
        <taxon>Pentapetalae</taxon>
        <taxon>asterids</taxon>
        <taxon>campanulids</taxon>
        <taxon>Apiales</taxon>
        <taxon>Apiaceae</taxon>
        <taxon>Apioideae</taxon>
        <taxon>apioid superclade</taxon>
        <taxon>Tordylieae</taxon>
        <taxon>Tordyliinae</taxon>
        <taxon>Heracleum</taxon>
    </lineage>
</organism>
<gene>
    <name evidence="2" type="ORF">POM88_020478</name>
</gene>
<reference evidence="2" key="1">
    <citation type="submission" date="2023-02" db="EMBL/GenBank/DDBJ databases">
        <title>Genome of toxic invasive species Heracleum sosnowskyi carries increased number of genes despite the absence of recent whole-genome duplications.</title>
        <authorList>
            <person name="Schelkunov M."/>
            <person name="Shtratnikova V."/>
            <person name="Makarenko M."/>
            <person name="Klepikova A."/>
            <person name="Omelchenko D."/>
            <person name="Novikova G."/>
            <person name="Obukhova E."/>
            <person name="Bogdanov V."/>
            <person name="Penin A."/>
            <person name="Logacheva M."/>
        </authorList>
    </citation>
    <scope>NUCLEOTIDE SEQUENCE</scope>
    <source>
        <strain evidence="2">Hsosn_3</strain>
        <tissue evidence="2">Leaf</tissue>
    </source>
</reference>
<protein>
    <recommendedName>
        <fullName evidence="1">Putative E3 ubiquitin-protein ligase LIN ARM-like domain-containing protein</fullName>
    </recommendedName>
</protein>
<proteinExistence type="predicted"/>
<evidence type="ECO:0000259" key="1">
    <source>
        <dbReference type="Pfam" id="PF23628"/>
    </source>
</evidence>
<dbReference type="PANTHER" id="PTHR35549">
    <property type="entry name" value="OS04G0584500 PROTEIN"/>
    <property type="match status" value="1"/>
</dbReference>
<name>A0AAD8MSX5_9APIA</name>
<evidence type="ECO:0000313" key="3">
    <source>
        <dbReference type="Proteomes" id="UP001237642"/>
    </source>
</evidence>